<dbReference type="Proteomes" id="UP000886653">
    <property type="component" value="Unassembled WGS sequence"/>
</dbReference>
<evidence type="ECO:0000313" key="1">
    <source>
        <dbReference type="EMBL" id="KAG0141827.1"/>
    </source>
</evidence>
<feature type="non-terminal residue" evidence="1">
    <location>
        <position position="1"/>
    </location>
</feature>
<proteinExistence type="predicted"/>
<sequence>TMFIDQQCDLMLELIDHDPTLYLEEIQLQMFHETRILVCHETVTMDLKD</sequence>
<dbReference type="OrthoDB" id="3264182at2759"/>
<reference evidence="1" key="1">
    <citation type="submission" date="2013-11" db="EMBL/GenBank/DDBJ databases">
        <title>Genome sequence of the fusiform rust pathogen reveals effectors for host alternation and coevolution with pine.</title>
        <authorList>
            <consortium name="DOE Joint Genome Institute"/>
            <person name="Smith K."/>
            <person name="Pendleton A."/>
            <person name="Kubisiak T."/>
            <person name="Anderson C."/>
            <person name="Salamov A."/>
            <person name="Aerts A."/>
            <person name="Riley R."/>
            <person name="Clum A."/>
            <person name="Lindquist E."/>
            <person name="Ence D."/>
            <person name="Campbell M."/>
            <person name="Kronenberg Z."/>
            <person name="Feau N."/>
            <person name="Dhillon B."/>
            <person name="Hamelin R."/>
            <person name="Burleigh J."/>
            <person name="Smith J."/>
            <person name="Yandell M."/>
            <person name="Nelson C."/>
            <person name="Grigoriev I."/>
            <person name="Davis J."/>
        </authorList>
    </citation>
    <scope>NUCLEOTIDE SEQUENCE</scope>
    <source>
        <strain evidence="1">G11</strain>
    </source>
</reference>
<name>A0A9P6NCP2_9BASI</name>
<accession>A0A9P6NCP2</accession>
<keyword evidence="2" id="KW-1185">Reference proteome</keyword>
<evidence type="ECO:0000313" key="2">
    <source>
        <dbReference type="Proteomes" id="UP000886653"/>
    </source>
</evidence>
<comment type="caution">
    <text evidence="1">The sequence shown here is derived from an EMBL/GenBank/DDBJ whole genome shotgun (WGS) entry which is preliminary data.</text>
</comment>
<protein>
    <submittedName>
        <fullName evidence="1">Uncharacterized protein</fullName>
    </submittedName>
</protein>
<organism evidence="1 2">
    <name type="scientific">Cronartium quercuum f. sp. fusiforme G11</name>
    <dbReference type="NCBI Taxonomy" id="708437"/>
    <lineage>
        <taxon>Eukaryota</taxon>
        <taxon>Fungi</taxon>
        <taxon>Dikarya</taxon>
        <taxon>Basidiomycota</taxon>
        <taxon>Pucciniomycotina</taxon>
        <taxon>Pucciniomycetes</taxon>
        <taxon>Pucciniales</taxon>
        <taxon>Coleosporiaceae</taxon>
        <taxon>Cronartium</taxon>
    </lineage>
</organism>
<gene>
    <name evidence="1" type="ORF">CROQUDRAFT_51149</name>
</gene>
<dbReference type="AlphaFoldDB" id="A0A9P6NCP2"/>
<dbReference type="EMBL" id="MU167370">
    <property type="protein sequence ID" value="KAG0141827.1"/>
    <property type="molecule type" value="Genomic_DNA"/>
</dbReference>